<accession>A0A5N6D6A0</accession>
<dbReference type="GO" id="GO:0009116">
    <property type="term" value="P:nucleoside metabolic process"/>
    <property type="evidence" value="ECO:0007669"/>
    <property type="project" value="InterPro"/>
</dbReference>
<dbReference type="EMBL" id="ML735035">
    <property type="protein sequence ID" value="KAB8200766.1"/>
    <property type="molecule type" value="Genomic_DNA"/>
</dbReference>
<gene>
    <name evidence="1" type="ORF">BDV34DRAFT_229977</name>
</gene>
<dbReference type="InterPro" id="IPR035994">
    <property type="entry name" value="Nucleoside_phosphorylase_sf"/>
</dbReference>
<keyword evidence="2" id="KW-1185">Reference proteome</keyword>
<dbReference type="GO" id="GO:0003824">
    <property type="term" value="F:catalytic activity"/>
    <property type="evidence" value="ECO:0007669"/>
    <property type="project" value="InterPro"/>
</dbReference>
<dbReference type="AlphaFoldDB" id="A0A5N6D6A0"/>
<dbReference type="SUPFAM" id="SSF53167">
    <property type="entry name" value="Purine and uridine phosphorylases"/>
    <property type="match status" value="1"/>
</dbReference>
<evidence type="ECO:0000313" key="1">
    <source>
        <dbReference type="EMBL" id="KAB8200766.1"/>
    </source>
</evidence>
<proteinExistence type="predicted"/>
<dbReference type="VEuPathDB" id="FungiDB:BDV34DRAFT_229977"/>
<protein>
    <submittedName>
        <fullName evidence="1">Uncharacterized protein</fullName>
    </submittedName>
</protein>
<dbReference type="Proteomes" id="UP000326532">
    <property type="component" value="Unassembled WGS sequence"/>
</dbReference>
<evidence type="ECO:0000313" key="2">
    <source>
        <dbReference type="Proteomes" id="UP000326532"/>
    </source>
</evidence>
<dbReference type="Gene3D" id="3.40.50.1580">
    <property type="entry name" value="Nucleoside phosphorylase domain"/>
    <property type="match status" value="1"/>
</dbReference>
<reference evidence="1 2" key="1">
    <citation type="submission" date="2019-04" db="EMBL/GenBank/DDBJ databases">
        <title>Fungal friends and foes A comparative genomics study of 23 Aspergillus species from section Flavi.</title>
        <authorList>
            <consortium name="DOE Joint Genome Institute"/>
            <person name="Kjaerbolling I."/>
            <person name="Vesth T.C."/>
            <person name="Frisvad J.C."/>
            <person name="Nybo J.L."/>
            <person name="Theobald S."/>
            <person name="Kildgaard S."/>
            <person name="Petersen T.I."/>
            <person name="Kuo A."/>
            <person name="Sato A."/>
            <person name="Lyhne E.K."/>
            <person name="Kogle M.E."/>
            <person name="Wiebenga A."/>
            <person name="Kun R.S."/>
            <person name="Lubbers R.J."/>
            <person name="Makela M.R."/>
            <person name="Barry K."/>
            <person name="Chovatia M."/>
            <person name="Clum A."/>
            <person name="Daum C."/>
            <person name="Haridas S."/>
            <person name="He G."/>
            <person name="LaButti K."/>
            <person name="Lipzen A."/>
            <person name="Mondo S."/>
            <person name="Pangilinan J."/>
            <person name="Riley R."/>
            <person name="Salamov A."/>
            <person name="Simmons B.A."/>
            <person name="Magnuson J.K."/>
            <person name="Henrissat B."/>
            <person name="Mortensen U.H."/>
            <person name="Larsen T.O."/>
            <person name="De vries R.P."/>
            <person name="Grigoriev I.V."/>
            <person name="Machida M."/>
            <person name="Baker S.E."/>
            <person name="Andersen M.R."/>
        </authorList>
    </citation>
    <scope>NUCLEOTIDE SEQUENCE [LARGE SCALE GENOMIC DNA]</scope>
    <source>
        <strain evidence="1 2">CBS 117618</strain>
    </source>
</reference>
<organism evidence="1 2">
    <name type="scientific">Aspergillus parasiticus</name>
    <dbReference type="NCBI Taxonomy" id="5067"/>
    <lineage>
        <taxon>Eukaryota</taxon>
        <taxon>Fungi</taxon>
        <taxon>Dikarya</taxon>
        <taxon>Ascomycota</taxon>
        <taxon>Pezizomycotina</taxon>
        <taxon>Eurotiomycetes</taxon>
        <taxon>Eurotiomycetidae</taxon>
        <taxon>Eurotiales</taxon>
        <taxon>Aspergillaceae</taxon>
        <taxon>Aspergillus</taxon>
        <taxon>Aspergillus subgen. Circumdati</taxon>
    </lineage>
</organism>
<sequence>MSLDVNSKDVVQRKRLKIKLPLEQQGHNNEAQAPSIFIGSIGSGNTVIKTREDRSTIATSDDLIAFEMESPCVGDEVSGIVVNAVCDYADSLSRLYIYESGEASSKI</sequence>
<name>A0A5N6D6A0_ASPPA</name>